<evidence type="ECO:0000313" key="2">
    <source>
        <dbReference type="Proteomes" id="UP000299102"/>
    </source>
</evidence>
<protein>
    <submittedName>
        <fullName evidence="1">Uncharacterized protein</fullName>
    </submittedName>
</protein>
<gene>
    <name evidence="1" type="ORF">EVAR_20170_1</name>
</gene>
<proteinExistence type="predicted"/>
<sequence length="219" mass="25261">MISTKPTECFGIFVCGRKTKARQGGTCDSAERAKSLQYNKIQSSRCLRTTMRPRDARTTPVSTQHLIDNAFATKTYLLLRHNNLSDFPTPDPRRERPLFHTDPFTSTLPYSILFIHDIPLPRRISLVYASLDRNIENINKAMAPMTPRKNTNFRREAVFKSTNKLTTARDTTLALMDLEGFIYTHREDPLLLVDRTRVLCFSNRIELVLRFVVVEDLLL</sequence>
<comment type="caution">
    <text evidence="1">The sequence shown here is derived from an EMBL/GenBank/DDBJ whole genome shotgun (WGS) entry which is preliminary data.</text>
</comment>
<organism evidence="1 2">
    <name type="scientific">Eumeta variegata</name>
    <name type="common">Bagworm moth</name>
    <name type="synonym">Eumeta japonica</name>
    <dbReference type="NCBI Taxonomy" id="151549"/>
    <lineage>
        <taxon>Eukaryota</taxon>
        <taxon>Metazoa</taxon>
        <taxon>Ecdysozoa</taxon>
        <taxon>Arthropoda</taxon>
        <taxon>Hexapoda</taxon>
        <taxon>Insecta</taxon>
        <taxon>Pterygota</taxon>
        <taxon>Neoptera</taxon>
        <taxon>Endopterygota</taxon>
        <taxon>Lepidoptera</taxon>
        <taxon>Glossata</taxon>
        <taxon>Ditrysia</taxon>
        <taxon>Tineoidea</taxon>
        <taxon>Psychidae</taxon>
        <taxon>Oiketicinae</taxon>
        <taxon>Eumeta</taxon>
    </lineage>
</organism>
<name>A0A4C1UTP9_EUMVA</name>
<accession>A0A4C1UTP9</accession>
<reference evidence="1 2" key="1">
    <citation type="journal article" date="2019" name="Commun. Biol.">
        <title>The bagworm genome reveals a unique fibroin gene that provides high tensile strength.</title>
        <authorList>
            <person name="Kono N."/>
            <person name="Nakamura H."/>
            <person name="Ohtoshi R."/>
            <person name="Tomita M."/>
            <person name="Numata K."/>
            <person name="Arakawa K."/>
        </authorList>
    </citation>
    <scope>NUCLEOTIDE SEQUENCE [LARGE SCALE GENOMIC DNA]</scope>
</reference>
<keyword evidence="2" id="KW-1185">Reference proteome</keyword>
<dbReference type="EMBL" id="BGZK01000225">
    <property type="protein sequence ID" value="GBP29841.1"/>
    <property type="molecule type" value="Genomic_DNA"/>
</dbReference>
<dbReference type="AlphaFoldDB" id="A0A4C1UTP9"/>
<dbReference type="Proteomes" id="UP000299102">
    <property type="component" value="Unassembled WGS sequence"/>
</dbReference>
<evidence type="ECO:0000313" key="1">
    <source>
        <dbReference type="EMBL" id="GBP29841.1"/>
    </source>
</evidence>